<keyword evidence="2" id="KW-0663">Pyridoxal phosphate</keyword>
<gene>
    <name evidence="7" type="ORF">FVP33_10455</name>
</gene>
<dbReference type="Proteomes" id="UP000321379">
    <property type="component" value="Unassembled WGS sequence"/>
</dbReference>
<feature type="domain" description="Aminotransferase class V" evidence="6">
    <location>
        <begin position="73"/>
        <end position="414"/>
    </location>
</feature>
<proteinExistence type="inferred from homology"/>
<dbReference type="Gene3D" id="3.40.640.10">
    <property type="entry name" value="Type I PLP-dependent aspartate aminotransferase-like (Major domain)"/>
    <property type="match status" value="1"/>
</dbReference>
<dbReference type="EMBL" id="VRMG01000007">
    <property type="protein sequence ID" value="TXN30407.1"/>
    <property type="molecule type" value="Genomic_DNA"/>
</dbReference>
<keyword evidence="7" id="KW-0032">Aminotransferase</keyword>
<evidence type="ECO:0000313" key="8">
    <source>
        <dbReference type="Proteomes" id="UP000321379"/>
    </source>
</evidence>
<dbReference type="PANTHER" id="PTHR43586">
    <property type="entry name" value="CYSTEINE DESULFURASE"/>
    <property type="match status" value="1"/>
</dbReference>
<evidence type="ECO:0000256" key="5">
    <source>
        <dbReference type="SAM" id="MobiDB-lite"/>
    </source>
</evidence>
<evidence type="ECO:0000256" key="2">
    <source>
        <dbReference type="ARBA" id="ARBA00022898"/>
    </source>
</evidence>
<keyword evidence="7" id="KW-0808">Transferase</keyword>
<dbReference type="InterPro" id="IPR015422">
    <property type="entry name" value="PyrdxlP-dep_Trfase_small"/>
</dbReference>
<evidence type="ECO:0000256" key="4">
    <source>
        <dbReference type="RuleBase" id="RU004504"/>
    </source>
</evidence>
<reference evidence="7 8" key="1">
    <citation type="submission" date="2019-08" db="EMBL/GenBank/DDBJ databases">
        <title>Bacterial whole genome sequence for Glaciihabitans sp. CHu50b-6-2.</title>
        <authorList>
            <person name="Jin L."/>
        </authorList>
    </citation>
    <scope>NUCLEOTIDE SEQUENCE [LARGE SCALE GENOMIC DNA]</scope>
    <source>
        <strain evidence="7 8">CHu50b-6-2</strain>
    </source>
</reference>
<accession>A0A5C8UR85</accession>
<dbReference type="InterPro" id="IPR015424">
    <property type="entry name" value="PyrdxlP-dep_Trfase"/>
</dbReference>
<dbReference type="InterPro" id="IPR020578">
    <property type="entry name" value="Aminotrans_V_PyrdxlP_BS"/>
</dbReference>
<name>A0A5C8UR85_9MICO</name>
<dbReference type="Pfam" id="PF00266">
    <property type="entry name" value="Aminotran_5"/>
    <property type="match status" value="1"/>
</dbReference>
<dbReference type="SUPFAM" id="SSF53383">
    <property type="entry name" value="PLP-dependent transferases"/>
    <property type="match status" value="1"/>
</dbReference>
<dbReference type="PANTHER" id="PTHR43586:SF24">
    <property type="entry name" value="BLR4730 PROTEIN"/>
    <property type="match status" value="1"/>
</dbReference>
<sequence length="430" mass="45508">MRARPRRRGSRSLHRTQERRGRSVTGAAVRVDPETERARTPGAAVYRHFNAAGCSLPSSETLDTVFRHLILEGSEGGYEAATAAVERTSAVYSSVARLVGGSASEIGMFDSASNALRTVIDSWVFEPGSHIIVSRSTYVSHALHLMSLARSHQLTLQVVDAGPDGSIDLELLKAALSRAAGAPSLLSVAHVPTSSGLVEPVTAVGVLAREYGALYLVDATQSVGQIEIDVDAIGCDVLVGTGRKFLRGPRGTGFAYVRSSASARLARHILDVRGTVWDADKSWSSVPGAVRFETWEHSVAARLGLGSAIDQALEIGVDRINATIDSLAAPLRDGLSKIRGVTVTDPAAAASGIVTFAVDGIDARDAVLRLRSLGTRLTSVPASHGQWDLGARSIPAVVRASVHVYNREDEIDELLSEVREIAATTVVRGA</sequence>
<evidence type="ECO:0000256" key="3">
    <source>
        <dbReference type="RuleBase" id="RU004075"/>
    </source>
</evidence>
<dbReference type="AlphaFoldDB" id="A0A5C8UR85"/>
<dbReference type="InterPro" id="IPR015421">
    <property type="entry name" value="PyrdxlP-dep_Trfase_major"/>
</dbReference>
<dbReference type="InterPro" id="IPR000192">
    <property type="entry name" value="Aminotrans_V_dom"/>
</dbReference>
<protein>
    <submittedName>
        <fullName evidence="7">Aminotransferase class V-fold PLP-dependent enzyme</fullName>
    </submittedName>
</protein>
<evidence type="ECO:0000313" key="7">
    <source>
        <dbReference type="EMBL" id="TXN30407.1"/>
    </source>
</evidence>
<dbReference type="Gene3D" id="3.90.1150.10">
    <property type="entry name" value="Aspartate Aminotransferase, domain 1"/>
    <property type="match status" value="1"/>
</dbReference>
<evidence type="ECO:0000259" key="6">
    <source>
        <dbReference type="Pfam" id="PF00266"/>
    </source>
</evidence>
<dbReference type="PROSITE" id="PS00595">
    <property type="entry name" value="AA_TRANSFER_CLASS_5"/>
    <property type="match status" value="1"/>
</dbReference>
<dbReference type="GO" id="GO:0008483">
    <property type="term" value="F:transaminase activity"/>
    <property type="evidence" value="ECO:0007669"/>
    <property type="project" value="UniProtKB-KW"/>
</dbReference>
<organism evidence="7 8">
    <name type="scientific">Lacisediminihabitans profunda</name>
    <dbReference type="NCBI Taxonomy" id="2594790"/>
    <lineage>
        <taxon>Bacteria</taxon>
        <taxon>Bacillati</taxon>
        <taxon>Actinomycetota</taxon>
        <taxon>Actinomycetes</taxon>
        <taxon>Micrococcales</taxon>
        <taxon>Microbacteriaceae</taxon>
        <taxon>Lacisediminihabitans</taxon>
    </lineage>
</organism>
<feature type="region of interest" description="Disordered" evidence="5">
    <location>
        <begin position="1"/>
        <end position="28"/>
    </location>
</feature>
<comment type="similarity">
    <text evidence="3">Belongs to the class-V pyridoxal-phosphate-dependent aminotransferase family.</text>
</comment>
<feature type="compositionally biased region" description="Basic residues" evidence="5">
    <location>
        <begin position="1"/>
        <end position="14"/>
    </location>
</feature>
<evidence type="ECO:0000256" key="1">
    <source>
        <dbReference type="ARBA" id="ARBA00001933"/>
    </source>
</evidence>
<comment type="cofactor">
    <cofactor evidence="1 4">
        <name>pyridoxal 5'-phosphate</name>
        <dbReference type="ChEBI" id="CHEBI:597326"/>
    </cofactor>
</comment>
<comment type="caution">
    <text evidence="7">The sequence shown here is derived from an EMBL/GenBank/DDBJ whole genome shotgun (WGS) entry which is preliminary data.</text>
</comment>
<keyword evidence="8" id="KW-1185">Reference proteome</keyword>